<gene>
    <name evidence="11" type="primary">Madprt_1</name>
    <name evidence="11" type="ORF">THRLUD_R14390</name>
</gene>
<accession>A0A7K7YAF5</accession>
<evidence type="ECO:0000313" key="12">
    <source>
        <dbReference type="Proteomes" id="UP000558509"/>
    </source>
</evidence>
<evidence type="ECO:0000256" key="8">
    <source>
        <dbReference type="ARBA" id="ARBA00023157"/>
    </source>
</evidence>
<dbReference type="InterPro" id="IPR000768">
    <property type="entry name" value="ART"/>
</dbReference>
<evidence type="ECO:0000313" key="11">
    <source>
        <dbReference type="EMBL" id="NXA74308.1"/>
    </source>
</evidence>
<keyword evidence="6 10" id="KW-0521">NADP</keyword>
<keyword evidence="5 10" id="KW-0732">Signal</keyword>
<dbReference type="SUPFAM" id="SSF56399">
    <property type="entry name" value="ADP-ribosylation"/>
    <property type="match status" value="1"/>
</dbReference>
<keyword evidence="7 10" id="KW-0520">NAD</keyword>
<evidence type="ECO:0000256" key="2">
    <source>
        <dbReference type="ARBA" id="ARBA00022676"/>
    </source>
</evidence>
<dbReference type="GO" id="GO:0016779">
    <property type="term" value="F:nucleotidyltransferase activity"/>
    <property type="evidence" value="ECO:0007669"/>
    <property type="project" value="UniProtKB-KW"/>
</dbReference>
<evidence type="ECO:0000256" key="1">
    <source>
        <dbReference type="ARBA" id="ARBA00009558"/>
    </source>
</evidence>
<evidence type="ECO:0000256" key="6">
    <source>
        <dbReference type="ARBA" id="ARBA00022857"/>
    </source>
</evidence>
<evidence type="ECO:0000256" key="10">
    <source>
        <dbReference type="RuleBase" id="RU361228"/>
    </source>
</evidence>
<dbReference type="PANTHER" id="PTHR10339:SF19">
    <property type="entry name" value="GPI-LINKED NAD(P)(+)--ARGININE ADP-RIBOSYLTRANSFERASE 1"/>
    <property type="match status" value="1"/>
</dbReference>
<sequence length="181" mass="20203">WSLPSMATLALTLTLLPMAVATAAVEVVPLDMAPDSFDDQYRDCGPAMTKELPALNCSEFQQNPLFAEVWEKAAAEWQRRGLPESPLSSDQAIAIMAYTMEGLYEKFNEAVRTAGSSSQVYRDKFHYKTLHFLLTQALVTLRDSQVLQCHDVFRGVRGVHFTAECGQQVRFSQFSSTSLSK</sequence>
<comment type="similarity">
    <text evidence="1 10">Belongs to the Arg-specific ADP-ribosyltransferase family.</text>
</comment>
<dbReference type="GO" id="GO:0003950">
    <property type="term" value="F:NAD+ poly-ADP-ribosyltransferase activity"/>
    <property type="evidence" value="ECO:0007669"/>
    <property type="project" value="TreeGrafter"/>
</dbReference>
<keyword evidence="8" id="KW-1015">Disulfide bond</keyword>
<protein>
    <recommendedName>
        <fullName evidence="10">NAD(P)(+)--arginine ADP-ribosyltransferase</fullName>
        <ecNumber evidence="10">2.4.2.31</ecNumber>
    </recommendedName>
    <alternativeName>
        <fullName evidence="10">Mono(ADP-ribosyl)transferase</fullName>
    </alternativeName>
</protein>
<keyword evidence="4" id="KW-0548">Nucleotidyltransferase</keyword>
<proteinExistence type="inferred from homology"/>
<keyword evidence="3 10" id="KW-0808">Transferase</keyword>
<dbReference type="Gene3D" id="3.90.176.10">
    <property type="entry name" value="Toxin ADP-ribosyltransferase, Chain A, domain 1"/>
    <property type="match status" value="1"/>
</dbReference>
<dbReference type="PROSITE" id="PS51996">
    <property type="entry name" value="TR_MART"/>
    <property type="match status" value="1"/>
</dbReference>
<dbReference type="EC" id="2.4.2.31" evidence="10"/>
<dbReference type="EMBL" id="VZTB01004101">
    <property type="protein sequence ID" value="NXA74308.1"/>
    <property type="molecule type" value="Genomic_DNA"/>
</dbReference>
<dbReference type="PRINTS" id="PR00970">
    <property type="entry name" value="RIBTRNSFRASE"/>
</dbReference>
<comment type="catalytic activity">
    <reaction evidence="9 10">
        <text>L-arginyl-[protein] + NAD(+) = N(omega)-(ADP-D-ribosyl)-L-arginyl-[protein] + nicotinamide + H(+)</text>
        <dbReference type="Rhea" id="RHEA:19149"/>
        <dbReference type="Rhea" id="RHEA-COMP:10532"/>
        <dbReference type="Rhea" id="RHEA-COMP:15087"/>
        <dbReference type="ChEBI" id="CHEBI:15378"/>
        <dbReference type="ChEBI" id="CHEBI:17154"/>
        <dbReference type="ChEBI" id="CHEBI:29965"/>
        <dbReference type="ChEBI" id="CHEBI:57540"/>
        <dbReference type="ChEBI" id="CHEBI:142554"/>
        <dbReference type="EC" id="2.4.2.31"/>
    </reaction>
</comment>
<evidence type="ECO:0000256" key="5">
    <source>
        <dbReference type="ARBA" id="ARBA00022729"/>
    </source>
</evidence>
<evidence type="ECO:0000256" key="4">
    <source>
        <dbReference type="ARBA" id="ARBA00022695"/>
    </source>
</evidence>
<feature type="signal peptide" evidence="10">
    <location>
        <begin position="1"/>
        <end position="23"/>
    </location>
</feature>
<organism evidence="11 12">
    <name type="scientific">Thryothorus ludovicianus</name>
    <name type="common">Carolina wren</name>
    <name type="synonym">Sylvia ludoviciana</name>
    <dbReference type="NCBI Taxonomy" id="74200"/>
    <lineage>
        <taxon>Eukaryota</taxon>
        <taxon>Metazoa</taxon>
        <taxon>Chordata</taxon>
        <taxon>Craniata</taxon>
        <taxon>Vertebrata</taxon>
        <taxon>Euteleostomi</taxon>
        <taxon>Archelosauria</taxon>
        <taxon>Archosauria</taxon>
        <taxon>Dinosauria</taxon>
        <taxon>Saurischia</taxon>
        <taxon>Theropoda</taxon>
        <taxon>Coelurosauria</taxon>
        <taxon>Aves</taxon>
        <taxon>Neognathae</taxon>
        <taxon>Neoaves</taxon>
        <taxon>Telluraves</taxon>
        <taxon>Australaves</taxon>
        <taxon>Passeriformes</taxon>
        <taxon>Certhiidae</taxon>
        <taxon>Troglodytinae</taxon>
        <taxon>Thryothorus</taxon>
    </lineage>
</organism>
<dbReference type="GO" id="GO:0106274">
    <property type="term" value="F:NAD+-protein-arginine ADP-ribosyltransferase activity"/>
    <property type="evidence" value="ECO:0007669"/>
    <property type="project" value="UniProtKB-EC"/>
</dbReference>
<feature type="non-terminal residue" evidence="11">
    <location>
        <position position="1"/>
    </location>
</feature>
<evidence type="ECO:0000256" key="3">
    <source>
        <dbReference type="ARBA" id="ARBA00022679"/>
    </source>
</evidence>
<feature type="chain" id="PRO_5029940585" description="NAD(P)(+)--arginine ADP-ribosyltransferase" evidence="10">
    <location>
        <begin position="24"/>
        <end position="181"/>
    </location>
</feature>
<keyword evidence="2 10" id="KW-0328">Glycosyltransferase</keyword>
<evidence type="ECO:0000256" key="7">
    <source>
        <dbReference type="ARBA" id="ARBA00023027"/>
    </source>
</evidence>
<name>A0A7K7YAF5_THRLU</name>
<dbReference type="Proteomes" id="UP000558509">
    <property type="component" value="Unassembled WGS sequence"/>
</dbReference>
<reference evidence="11 12" key="1">
    <citation type="submission" date="2019-09" db="EMBL/GenBank/DDBJ databases">
        <title>Bird 10,000 Genomes (B10K) Project - Family phase.</title>
        <authorList>
            <person name="Zhang G."/>
        </authorList>
    </citation>
    <scope>NUCLEOTIDE SEQUENCE [LARGE SCALE GENOMIC DNA]</scope>
    <source>
        <strain evidence="11">B10K-DU-001-68</strain>
        <tissue evidence="11">Muscle</tissue>
    </source>
</reference>
<feature type="non-terminal residue" evidence="11">
    <location>
        <position position="181"/>
    </location>
</feature>
<comment type="caution">
    <text evidence="11">The sequence shown here is derived from an EMBL/GenBank/DDBJ whole genome shotgun (WGS) entry which is preliminary data.</text>
</comment>
<dbReference type="PANTHER" id="PTHR10339">
    <property type="entry name" value="ADP-RIBOSYLTRANSFERASE"/>
    <property type="match status" value="1"/>
</dbReference>
<dbReference type="InterPro" id="IPR050999">
    <property type="entry name" value="ADP-ribosyltransferase_ARG"/>
</dbReference>
<dbReference type="PROSITE" id="PS01291">
    <property type="entry name" value="ART"/>
    <property type="match status" value="1"/>
</dbReference>
<evidence type="ECO:0000256" key="9">
    <source>
        <dbReference type="ARBA" id="ARBA00047597"/>
    </source>
</evidence>
<dbReference type="Pfam" id="PF01129">
    <property type="entry name" value="ART"/>
    <property type="match status" value="1"/>
</dbReference>
<dbReference type="AlphaFoldDB" id="A0A7K7YAF5"/>
<keyword evidence="12" id="KW-1185">Reference proteome</keyword>